<feature type="compositionally biased region" description="Low complexity" evidence="1">
    <location>
        <begin position="91"/>
        <end position="103"/>
    </location>
</feature>
<dbReference type="eggNOG" id="COG1705">
    <property type="taxonomic scope" value="Bacteria"/>
</dbReference>
<evidence type="ECO:0000256" key="1">
    <source>
        <dbReference type="SAM" id="MobiDB-lite"/>
    </source>
</evidence>
<keyword evidence="3" id="KW-1185">Reference proteome</keyword>
<feature type="compositionally biased region" description="Pro residues" evidence="1">
    <location>
        <begin position="47"/>
        <end position="58"/>
    </location>
</feature>
<keyword evidence="2" id="KW-0396">Initiation factor</keyword>
<organism evidence="2 3">
    <name type="scientific">Chondromyces apiculatus DSM 436</name>
    <dbReference type="NCBI Taxonomy" id="1192034"/>
    <lineage>
        <taxon>Bacteria</taxon>
        <taxon>Pseudomonadati</taxon>
        <taxon>Myxococcota</taxon>
        <taxon>Polyangia</taxon>
        <taxon>Polyangiales</taxon>
        <taxon>Polyangiaceae</taxon>
        <taxon>Chondromyces</taxon>
    </lineage>
</organism>
<dbReference type="AlphaFoldDB" id="A0A017TCY2"/>
<dbReference type="GO" id="GO:0003743">
    <property type="term" value="F:translation initiation factor activity"/>
    <property type="evidence" value="ECO:0007669"/>
    <property type="project" value="UniProtKB-KW"/>
</dbReference>
<dbReference type="STRING" id="1192034.CAP_0617"/>
<dbReference type="EMBL" id="ASRX01000011">
    <property type="protein sequence ID" value="EYF07138.1"/>
    <property type="molecule type" value="Genomic_DNA"/>
</dbReference>
<proteinExistence type="predicted"/>
<dbReference type="Proteomes" id="UP000019678">
    <property type="component" value="Unassembled WGS sequence"/>
</dbReference>
<comment type="caution">
    <text evidence="2">The sequence shown here is derived from an EMBL/GenBank/DDBJ whole genome shotgun (WGS) entry which is preliminary data.</text>
</comment>
<name>A0A017TCY2_9BACT</name>
<evidence type="ECO:0000313" key="3">
    <source>
        <dbReference type="Proteomes" id="UP000019678"/>
    </source>
</evidence>
<feature type="region of interest" description="Disordered" evidence="1">
    <location>
        <begin position="77"/>
        <end position="106"/>
    </location>
</feature>
<evidence type="ECO:0000313" key="2">
    <source>
        <dbReference type="EMBL" id="EYF07138.1"/>
    </source>
</evidence>
<keyword evidence="2" id="KW-0648">Protein biosynthesis</keyword>
<gene>
    <name evidence="2" type="ORF">CAP_0617</name>
</gene>
<accession>A0A017TCY2</accession>
<protein>
    <submittedName>
        <fullName evidence="2">Translation initiation factor 2</fullName>
    </submittedName>
</protein>
<reference evidence="2 3" key="1">
    <citation type="submission" date="2013-05" db="EMBL/GenBank/DDBJ databases">
        <title>Genome assembly of Chondromyces apiculatus DSM 436.</title>
        <authorList>
            <person name="Sharma G."/>
            <person name="Khatri I."/>
            <person name="Kaur C."/>
            <person name="Mayilraj S."/>
            <person name="Subramanian S."/>
        </authorList>
    </citation>
    <scope>NUCLEOTIDE SEQUENCE [LARGE SCALE GENOMIC DNA]</scope>
    <source>
        <strain evidence="2 3">DSM 436</strain>
    </source>
</reference>
<sequence>MGPVRQPVRWLLFVAVPAVLGFAVVRGMEAARAHALLAETTQTPSPEAMPLPDAPSPPAATAAPGIAAVTAATPARGPESASLLCEKQEPQEPTTAPETEAATLSSGASTLEASAVLGQSSPPASSMAVATALAPVAWAPAPLPASPVASAVSAAVPAVSTSARAPAPEPALRPPQQVQLPETLAGLQPALPDCEPTPLTSFQLAEVLREGHIRHFGRAPHADRWACAWAHCAFEQDRGDAIYGNNLGHLTFSIPPNVPKPRPPGRVCVRRMSERLMKGPDRWARVDMWFRVFETPQEGAEAYWRLLANSYYSVLARCDVADPRGAAQRLAEIGYFTGPEAPYIEGMARLFVKARGSLIPQVMEQSPLP</sequence>
<feature type="region of interest" description="Disordered" evidence="1">
    <location>
        <begin position="42"/>
        <end position="63"/>
    </location>
</feature>